<dbReference type="Pfam" id="PF00231">
    <property type="entry name" value="ATP-synt"/>
    <property type="match status" value="1"/>
</dbReference>
<comment type="function">
    <text evidence="1">Produces ATP from ADP in the presence of a proton gradient across the membrane. The gamma chain is believed to be important in regulating ATPase activity and the flow of protons through the CF(0) complex.</text>
</comment>
<dbReference type="InterPro" id="IPR017709">
    <property type="entry name" value="Alt_ATP_synth_F1_gsu"/>
</dbReference>
<gene>
    <name evidence="10" type="ORF">HNQ92_003156</name>
</gene>
<keyword evidence="11" id="KW-1185">Reference proteome</keyword>
<dbReference type="PANTHER" id="PTHR11693:SF22">
    <property type="entry name" value="ATP SYNTHASE SUBUNIT GAMMA, MITOCHONDRIAL"/>
    <property type="match status" value="1"/>
</dbReference>
<evidence type="ECO:0000256" key="5">
    <source>
        <dbReference type="ARBA" id="ARBA00022781"/>
    </source>
</evidence>
<comment type="subcellular location">
    <subcellularLocation>
        <location evidence="2">Membrane</location>
        <topology evidence="2">Peripheral membrane protein</topology>
    </subcellularLocation>
</comment>
<dbReference type="GO" id="GO:0046933">
    <property type="term" value="F:proton-transporting ATP synthase activity, rotational mechanism"/>
    <property type="evidence" value="ECO:0007669"/>
    <property type="project" value="InterPro"/>
</dbReference>
<keyword evidence="5" id="KW-0375">Hydrogen ion transport</keyword>
<keyword evidence="6" id="KW-0406">Ion transport</keyword>
<evidence type="ECO:0000256" key="3">
    <source>
        <dbReference type="ARBA" id="ARBA00007681"/>
    </source>
</evidence>
<dbReference type="GO" id="GO:0045259">
    <property type="term" value="C:proton-transporting ATP synthase complex"/>
    <property type="evidence" value="ECO:0007669"/>
    <property type="project" value="UniProtKB-KW"/>
</dbReference>
<dbReference type="EMBL" id="JACHGF010000004">
    <property type="protein sequence ID" value="MBB5285008.1"/>
    <property type="molecule type" value="Genomic_DNA"/>
</dbReference>
<evidence type="ECO:0000256" key="4">
    <source>
        <dbReference type="ARBA" id="ARBA00022448"/>
    </source>
</evidence>
<evidence type="ECO:0000256" key="9">
    <source>
        <dbReference type="ARBA" id="ARBA00023310"/>
    </source>
</evidence>
<keyword evidence="4" id="KW-0813">Transport</keyword>
<keyword evidence="9" id="KW-0066">ATP synthesis</keyword>
<protein>
    <submittedName>
        <fullName evidence="10">F-type H+-transporting ATPase subunit gamma</fullName>
    </submittedName>
</protein>
<dbReference type="Gene3D" id="1.10.287.80">
    <property type="entry name" value="ATP synthase, gamma subunit, helix hairpin domain"/>
    <property type="match status" value="1"/>
</dbReference>
<dbReference type="PANTHER" id="PTHR11693">
    <property type="entry name" value="ATP SYNTHASE GAMMA CHAIN"/>
    <property type="match status" value="1"/>
</dbReference>
<comment type="caution">
    <text evidence="10">The sequence shown here is derived from an EMBL/GenBank/DDBJ whole genome shotgun (WGS) entry which is preliminary data.</text>
</comment>
<comment type="similarity">
    <text evidence="3">Belongs to the ATPase gamma chain family.</text>
</comment>
<evidence type="ECO:0000256" key="2">
    <source>
        <dbReference type="ARBA" id="ARBA00004170"/>
    </source>
</evidence>
<dbReference type="NCBIfam" id="TIGR03323">
    <property type="entry name" value="alt_F1F0_F1_gam"/>
    <property type="match status" value="1"/>
</dbReference>
<dbReference type="Proteomes" id="UP000557307">
    <property type="component" value="Unassembled WGS sequence"/>
</dbReference>
<reference evidence="10 11" key="1">
    <citation type="submission" date="2020-08" db="EMBL/GenBank/DDBJ databases">
        <title>Genomic Encyclopedia of Type Strains, Phase IV (KMG-IV): sequencing the most valuable type-strain genomes for metagenomic binning, comparative biology and taxonomic classification.</title>
        <authorList>
            <person name="Goeker M."/>
        </authorList>
    </citation>
    <scope>NUCLEOTIDE SEQUENCE [LARGE SCALE GENOMIC DNA]</scope>
    <source>
        <strain evidence="10 11">DSM 105074</strain>
    </source>
</reference>
<evidence type="ECO:0000256" key="8">
    <source>
        <dbReference type="ARBA" id="ARBA00023196"/>
    </source>
</evidence>
<evidence type="ECO:0000313" key="10">
    <source>
        <dbReference type="EMBL" id="MBB5285008.1"/>
    </source>
</evidence>
<name>A0A840TXT6_9BACT</name>
<keyword evidence="7" id="KW-0472">Membrane</keyword>
<dbReference type="PRINTS" id="PR00126">
    <property type="entry name" value="ATPASEGAMMA"/>
</dbReference>
<dbReference type="AlphaFoldDB" id="A0A840TXT6"/>
<sequence>METLQAIARKIDGAQDLGSVVRTMKTMAAANIEQYEAALTSLHDYHQTVALGLAAYFRHEGLRTLPPSPPASAQKTVGVLALGSDQGLVGQFNDLLADYLTDHLSTLPGEKIVWVVGERLYGHLEGGTYHPARLYTAPYSVAAVTQLVGQVLQQLEESQRQEGITDFYLFHHQPVAQGGYLPTGQLLLPLDKNWYQQLLHTPWPTPCVPHVQGPSTPTLQALIREYLFVSLFKACTESLASENTSRLMAMQRAEKNIEEILQELTQRYHRFRQSTIDAELFDVVSGFELLGKD</sequence>
<dbReference type="RefSeq" id="WP_184174947.1">
    <property type="nucleotide sequence ID" value="NZ_JACHGF010000004.1"/>
</dbReference>
<dbReference type="SUPFAM" id="SSF52943">
    <property type="entry name" value="ATP synthase (F1-ATPase), gamma subunit"/>
    <property type="match status" value="1"/>
</dbReference>
<proteinExistence type="inferred from homology"/>
<evidence type="ECO:0000256" key="6">
    <source>
        <dbReference type="ARBA" id="ARBA00023065"/>
    </source>
</evidence>
<evidence type="ECO:0000256" key="1">
    <source>
        <dbReference type="ARBA" id="ARBA00003456"/>
    </source>
</evidence>
<evidence type="ECO:0000313" key="11">
    <source>
        <dbReference type="Proteomes" id="UP000557307"/>
    </source>
</evidence>
<keyword evidence="8" id="KW-0139">CF(1)</keyword>
<dbReference type="CDD" id="cd12151">
    <property type="entry name" value="F1-ATPase_gamma"/>
    <property type="match status" value="1"/>
</dbReference>
<accession>A0A840TXT6</accession>
<dbReference type="InterPro" id="IPR035968">
    <property type="entry name" value="ATP_synth_F1_ATPase_gsu"/>
</dbReference>
<organism evidence="10 11">
    <name type="scientific">Rhabdobacter roseus</name>
    <dbReference type="NCBI Taxonomy" id="1655419"/>
    <lineage>
        <taxon>Bacteria</taxon>
        <taxon>Pseudomonadati</taxon>
        <taxon>Bacteroidota</taxon>
        <taxon>Cytophagia</taxon>
        <taxon>Cytophagales</taxon>
        <taxon>Cytophagaceae</taxon>
        <taxon>Rhabdobacter</taxon>
    </lineage>
</organism>
<dbReference type="Gene3D" id="3.40.1380.10">
    <property type="match status" value="1"/>
</dbReference>
<dbReference type="InterPro" id="IPR000131">
    <property type="entry name" value="ATP_synth_F1_gsu"/>
</dbReference>
<evidence type="ECO:0000256" key="7">
    <source>
        <dbReference type="ARBA" id="ARBA00023136"/>
    </source>
</evidence>